<accession>A0A1C5JPW4</accession>
<dbReference type="InterPro" id="IPR056411">
    <property type="entry name" value="CysS_C"/>
</dbReference>
<dbReference type="AlphaFoldDB" id="A0A1C5JPW4"/>
<evidence type="ECO:0000313" key="5">
    <source>
        <dbReference type="Proteomes" id="UP000198217"/>
    </source>
</evidence>
<keyword evidence="5" id="KW-1185">Reference proteome</keyword>
<dbReference type="Pfam" id="PF23493">
    <property type="entry name" value="CysS_C"/>
    <property type="match status" value="1"/>
</dbReference>
<feature type="domain" description="Cysteinyl-tRNA ligase anticodon binding" evidence="2">
    <location>
        <begin position="175"/>
        <end position="224"/>
    </location>
</feature>
<sequence length="246" mass="26401">MDGHGVPTRVDGGATELAILWVGLPAAGAGAGALLARFAGWIAELPWAPVQQLFEVVDRLPDPQAGIGGLAVGALGGLALGAMGAADRLVVTIDVERVRLRRGGAERDVERRAARAVFVDGKDLVLLGGDDEELARERSDLSAGRLSEAFRGRGWPWTDGDPHRDAYRRWVPGLPGLPSGADALLRARQRAVDKEKGGEVRELRMELARLGVVVRDDGERQYWRLTRSAVPGPDPATSGEREVDER</sequence>
<dbReference type="RefSeq" id="WP_088995749.1">
    <property type="nucleotide sequence ID" value="NZ_LT607750.1"/>
</dbReference>
<evidence type="ECO:0000259" key="3">
    <source>
        <dbReference type="Pfam" id="PF23494"/>
    </source>
</evidence>
<dbReference type="InterPro" id="IPR057798">
    <property type="entry name" value="PH_YqeB"/>
</dbReference>
<dbReference type="EMBL" id="LT607750">
    <property type="protein sequence ID" value="SCG72557.1"/>
    <property type="molecule type" value="Genomic_DNA"/>
</dbReference>
<evidence type="ECO:0000313" key="4">
    <source>
        <dbReference type="EMBL" id="SCG72557.1"/>
    </source>
</evidence>
<gene>
    <name evidence="4" type="ORF">GA0070609_4726</name>
</gene>
<evidence type="ECO:0000259" key="2">
    <source>
        <dbReference type="Pfam" id="PF23493"/>
    </source>
</evidence>
<feature type="domain" description="YqeB PH" evidence="3">
    <location>
        <begin position="8"/>
        <end position="158"/>
    </location>
</feature>
<dbReference type="Proteomes" id="UP000198217">
    <property type="component" value="Chromosome I"/>
</dbReference>
<reference evidence="4 5" key="1">
    <citation type="submission" date="2016-06" db="EMBL/GenBank/DDBJ databases">
        <authorList>
            <person name="Kjaerup R.B."/>
            <person name="Dalgaard T.S."/>
            <person name="Juul-Madsen H.R."/>
        </authorList>
    </citation>
    <scope>NUCLEOTIDE SEQUENCE [LARGE SCALE GENOMIC DNA]</scope>
    <source>
        <strain evidence="4 5">DSM 43904</strain>
    </source>
</reference>
<organism evidence="4 5">
    <name type="scientific">Micromonospora echinaurantiaca</name>
    <dbReference type="NCBI Taxonomy" id="47857"/>
    <lineage>
        <taxon>Bacteria</taxon>
        <taxon>Bacillati</taxon>
        <taxon>Actinomycetota</taxon>
        <taxon>Actinomycetes</taxon>
        <taxon>Micromonosporales</taxon>
        <taxon>Micromonosporaceae</taxon>
        <taxon>Micromonospora</taxon>
    </lineage>
</organism>
<feature type="region of interest" description="Disordered" evidence="1">
    <location>
        <begin position="226"/>
        <end position="246"/>
    </location>
</feature>
<protein>
    <submittedName>
        <fullName evidence="4">Uncharacterized protein</fullName>
    </submittedName>
</protein>
<evidence type="ECO:0000256" key="1">
    <source>
        <dbReference type="SAM" id="MobiDB-lite"/>
    </source>
</evidence>
<dbReference type="Pfam" id="PF23494">
    <property type="entry name" value="bPH_10"/>
    <property type="match status" value="1"/>
</dbReference>
<name>A0A1C5JPW4_9ACTN</name>
<proteinExistence type="predicted"/>